<evidence type="ECO:0000256" key="19">
    <source>
        <dbReference type="PIRNR" id="PIRNR017184"/>
    </source>
</evidence>
<dbReference type="Gene3D" id="3.40.1190.20">
    <property type="match status" value="1"/>
</dbReference>
<name>A0ABS3JEZ8_9BACT</name>
<keyword evidence="10 17" id="KW-0520">NAD</keyword>
<dbReference type="InterPro" id="IPR029056">
    <property type="entry name" value="Ribokinase-like"/>
</dbReference>
<dbReference type="InterPro" id="IPR030677">
    <property type="entry name" value="Nnr"/>
</dbReference>
<evidence type="ECO:0000256" key="10">
    <source>
        <dbReference type="ARBA" id="ARBA00023027"/>
    </source>
</evidence>
<comment type="function">
    <text evidence="18">Catalyzes the epimerization of the S- and R-forms of NAD(P)HX, a damaged form of NAD(P)H that is a result of enzymatic or heat-dependent hydration. This is a prerequisite for the S-specific NAD(P)H-hydrate dehydratase to allow the repair of both epimers of NAD(P)HX.</text>
</comment>
<keyword evidence="13" id="KW-0511">Multifunctional enzyme</keyword>
<comment type="similarity">
    <text evidence="17">Belongs to the NnrD/CARKD family.</text>
</comment>
<keyword evidence="7 17" id="KW-0067">ATP-binding</keyword>
<evidence type="ECO:0000256" key="2">
    <source>
        <dbReference type="ARBA" id="ARBA00000909"/>
    </source>
</evidence>
<comment type="catalytic activity">
    <reaction evidence="1 18 19">
        <text>(6R)-NADHX = (6S)-NADHX</text>
        <dbReference type="Rhea" id="RHEA:32215"/>
        <dbReference type="ChEBI" id="CHEBI:64074"/>
        <dbReference type="ChEBI" id="CHEBI:64075"/>
        <dbReference type="EC" id="5.1.99.6"/>
    </reaction>
</comment>
<feature type="binding site" evidence="17">
    <location>
        <position position="379"/>
    </location>
    <ligand>
        <name>(6S)-NADPHX</name>
        <dbReference type="ChEBI" id="CHEBI:64076"/>
    </ligand>
</feature>
<comment type="similarity">
    <text evidence="3 19">In the N-terminal section; belongs to the NnrE/AIBP family.</text>
</comment>
<evidence type="ECO:0000256" key="13">
    <source>
        <dbReference type="ARBA" id="ARBA00023268"/>
    </source>
</evidence>
<dbReference type="PROSITE" id="PS01050">
    <property type="entry name" value="YJEF_C_2"/>
    <property type="match status" value="1"/>
</dbReference>
<keyword evidence="12 17" id="KW-0456">Lyase</keyword>
<dbReference type="EC" id="5.1.99.6" evidence="19"/>
<evidence type="ECO:0000256" key="5">
    <source>
        <dbReference type="ARBA" id="ARBA00022723"/>
    </source>
</evidence>
<evidence type="ECO:0000256" key="17">
    <source>
        <dbReference type="HAMAP-Rule" id="MF_01965"/>
    </source>
</evidence>
<evidence type="ECO:0000256" key="16">
    <source>
        <dbReference type="ARBA" id="ARBA00049209"/>
    </source>
</evidence>
<keyword evidence="6 17" id="KW-0547">Nucleotide-binding</keyword>
<dbReference type="SUPFAM" id="SSF53613">
    <property type="entry name" value="Ribokinase-like"/>
    <property type="match status" value="1"/>
</dbReference>
<reference evidence="22 23" key="1">
    <citation type="submission" date="2021-03" db="EMBL/GenBank/DDBJ databases">
        <title>Fibrella sp. HMF5405 genome sequencing and assembly.</title>
        <authorList>
            <person name="Kang H."/>
            <person name="Kim H."/>
            <person name="Bae S."/>
            <person name="Joh K."/>
        </authorList>
    </citation>
    <scope>NUCLEOTIDE SEQUENCE [LARGE SCALE GENOMIC DNA]</scope>
    <source>
        <strain evidence="22 23">HMF5405</strain>
    </source>
</reference>
<dbReference type="PROSITE" id="PS51385">
    <property type="entry name" value="YJEF_N"/>
    <property type="match status" value="1"/>
</dbReference>
<dbReference type="Gene3D" id="3.40.50.10260">
    <property type="entry name" value="YjeF N-terminal domain"/>
    <property type="match status" value="1"/>
</dbReference>
<comment type="function">
    <text evidence="17">Catalyzes the dehydration of the S-form of NAD(P)HX at the expense of ADP, which is converted to AMP. Together with NAD(P)HX epimerase, which catalyzes the epimerization of the S- and R-forms, the enzyme allows the repair of both epimers of NAD(P)HX, a damaged form of NAD(P)H that is a result of enzymatic or heat-dependent hydration.</text>
</comment>
<feature type="binding site" evidence="18">
    <location>
        <begin position="128"/>
        <end position="134"/>
    </location>
    <ligand>
        <name>(6S)-NADPHX</name>
        <dbReference type="ChEBI" id="CHEBI:64076"/>
    </ligand>
</feature>
<feature type="binding site" evidence="18">
    <location>
        <position position="157"/>
    </location>
    <ligand>
        <name>(6S)-NADPHX</name>
        <dbReference type="ChEBI" id="CHEBI:64076"/>
    </ligand>
</feature>
<dbReference type="Pfam" id="PF03853">
    <property type="entry name" value="YjeF_N"/>
    <property type="match status" value="1"/>
</dbReference>
<dbReference type="NCBIfam" id="TIGR00197">
    <property type="entry name" value="yjeF_nterm"/>
    <property type="match status" value="1"/>
</dbReference>
<dbReference type="InterPro" id="IPR000631">
    <property type="entry name" value="CARKD"/>
</dbReference>
<comment type="subunit">
    <text evidence="17">Homotetramer.</text>
</comment>
<evidence type="ECO:0000256" key="11">
    <source>
        <dbReference type="ARBA" id="ARBA00023235"/>
    </source>
</evidence>
<dbReference type="InterPro" id="IPR004443">
    <property type="entry name" value="YjeF_N_dom"/>
</dbReference>
<feature type="binding site" evidence="18">
    <location>
        <begin position="57"/>
        <end position="61"/>
    </location>
    <ligand>
        <name>(6S)-NADPHX</name>
        <dbReference type="ChEBI" id="CHEBI:64076"/>
    </ligand>
</feature>
<keyword evidence="5 18" id="KW-0479">Metal-binding</keyword>
<feature type="binding site" evidence="17">
    <location>
        <position position="444"/>
    </location>
    <ligand>
        <name>(6S)-NADPHX</name>
        <dbReference type="ChEBI" id="CHEBI:64076"/>
    </ligand>
</feature>
<keyword evidence="9 18" id="KW-0630">Potassium</keyword>
<evidence type="ECO:0000259" key="20">
    <source>
        <dbReference type="PROSITE" id="PS51383"/>
    </source>
</evidence>
<dbReference type="Proteomes" id="UP000664628">
    <property type="component" value="Unassembled WGS sequence"/>
</dbReference>
<organism evidence="22 23">
    <name type="scientific">Fibrella forsythiae</name>
    <dbReference type="NCBI Taxonomy" id="2817061"/>
    <lineage>
        <taxon>Bacteria</taxon>
        <taxon>Pseudomonadati</taxon>
        <taxon>Bacteroidota</taxon>
        <taxon>Cytophagia</taxon>
        <taxon>Cytophagales</taxon>
        <taxon>Spirosomataceae</taxon>
        <taxon>Fibrella</taxon>
    </lineage>
</organism>
<keyword evidence="23" id="KW-1185">Reference proteome</keyword>
<dbReference type="EC" id="4.2.1.136" evidence="19"/>
<comment type="catalytic activity">
    <reaction evidence="15 17 19">
        <text>(6S)-NADHX + ADP = AMP + phosphate + NADH + H(+)</text>
        <dbReference type="Rhea" id="RHEA:32223"/>
        <dbReference type="ChEBI" id="CHEBI:15378"/>
        <dbReference type="ChEBI" id="CHEBI:43474"/>
        <dbReference type="ChEBI" id="CHEBI:57945"/>
        <dbReference type="ChEBI" id="CHEBI:64074"/>
        <dbReference type="ChEBI" id="CHEBI:456215"/>
        <dbReference type="ChEBI" id="CHEBI:456216"/>
        <dbReference type="EC" id="4.2.1.136"/>
    </reaction>
</comment>
<evidence type="ECO:0000256" key="1">
    <source>
        <dbReference type="ARBA" id="ARBA00000013"/>
    </source>
</evidence>
<dbReference type="PANTHER" id="PTHR12592:SF0">
    <property type="entry name" value="ATP-DEPENDENT (S)-NAD(P)H-HYDRATE DEHYDRATASE"/>
    <property type="match status" value="1"/>
</dbReference>
<comment type="function">
    <text evidence="14 19">Bifunctional enzyme that catalyzes the epimerization of the S- and R-forms of NAD(P)HX and the dehydration of the S-form of NAD(P)HX at the expense of ADP, which is converted to AMP. This allows the repair of both epimers of NAD(P)HX, a damaged form of NAD(P)H that is a result of enzymatic or heat-dependent hydration.</text>
</comment>
<evidence type="ECO:0000256" key="18">
    <source>
        <dbReference type="HAMAP-Rule" id="MF_01966"/>
    </source>
</evidence>
<feature type="binding site" evidence="17">
    <location>
        <position position="443"/>
    </location>
    <ligand>
        <name>AMP</name>
        <dbReference type="ChEBI" id="CHEBI:456215"/>
    </ligand>
</feature>
<sequence>MKILNVEQIRQLDQATITYEPIAPIQLMERASQAFVDWFMSRYDAFTPVKVFCGLGNNGGDGLAIARLLLQANYIVEVFVVRYAPRESDDFAHNHRRLKLLINPHYVENPGDMPTLRQRDVVIDAILGSGISRPAEGLVKMVIERINRAPAQVISVDIASGLQANQPNQSDDVTIWPDHTVTFDLPKLALLLPGNARSVGEWHMVDIGLNQRFIDQAPTPYYYTTEAEARLLLRRRERFSNKGSFGHALLLVGSYGKIGAGVLAAKACLRSGVGLLTVQTPGCGYVVMQTAVPEAMCRPDVDDRLLTGPSDVDGPSLADYAAIGVGPGIGKAPETARFLREVLTNFSKPVVVDADALNLLSANKDLIGLLPENSILTPHPKEFERLTQRWQNDYDKLELLREFAQRQQVVVVLKGAHTAVALPNGEVHFNSTGNPGMSTGGTGDVLTGLLTALLAQGYDPVEAAVLGVFAHGMAGDKAAQVRGQIGLTASDVVESLHWAW</sequence>
<comment type="similarity">
    <text evidence="4 19">In the C-terminal section; belongs to the NnrD/CARKD family.</text>
</comment>
<evidence type="ECO:0000256" key="12">
    <source>
        <dbReference type="ARBA" id="ARBA00023239"/>
    </source>
</evidence>
<dbReference type="RefSeq" id="WP_207328535.1">
    <property type="nucleotide sequence ID" value="NZ_JAFMYW010000002.1"/>
</dbReference>
<feature type="binding site" evidence="17">
    <location>
        <position position="260"/>
    </location>
    <ligand>
        <name>(6S)-NADPHX</name>
        <dbReference type="ChEBI" id="CHEBI:64076"/>
    </ligand>
</feature>
<evidence type="ECO:0000259" key="21">
    <source>
        <dbReference type="PROSITE" id="PS51385"/>
    </source>
</evidence>
<evidence type="ECO:0000256" key="8">
    <source>
        <dbReference type="ARBA" id="ARBA00022857"/>
    </source>
</evidence>
<dbReference type="NCBIfam" id="TIGR00196">
    <property type="entry name" value="yjeF_cterm"/>
    <property type="match status" value="1"/>
</dbReference>
<proteinExistence type="inferred from homology"/>
<dbReference type="HAMAP" id="MF_01965">
    <property type="entry name" value="NADHX_dehydratase"/>
    <property type="match status" value="1"/>
</dbReference>
<comment type="caution">
    <text evidence="22">The sequence shown here is derived from an EMBL/GenBank/DDBJ whole genome shotgun (WGS) entry which is preliminary data.</text>
</comment>
<accession>A0ABS3JEZ8</accession>
<evidence type="ECO:0000256" key="7">
    <source>
        <dbReference type="ARBA" id="ARBA00022840"/>
    </source>
</evidence>
<protein>
    <recommendedName>
        <fullName evidence="19">Bifunctional NAD(P)H-hydrate repair enzyme</fullName>
    </recommendedName>
    <alternativeName>
        <fullName evidence="19">Nicotinamide nucleotide repair protein</fullName>
    </alternativeName>
    <domain>
        <recommendedName>
            <fullName evidence="19">ADP-dependent (S)-NAD(P)H-hydrate dehydratase</fullName>
            <ecNumber evidence="19">4.2.1.136</ecNumber>
        </recommendedName>
        <alternativeName>
            <fullName evidence="19">ADP-dependent NAD(P)HX dehydratase</fullName>
        </alternativeName>
    </domain>
    <domain>
        <recommendedName>
            <fullName evidence="19">NAD(P)H-hydrate epimerase</fullName>
            <ecNumber evidence="19">5.1.99.6</ecNumber>
        </recommendedName>
    </domain>
</protein>
<comment type="cofactor">
    <cofactor evidence="17">
        <name>Mg(2+)</name>
        <dbReference type="ChEBI" id="CHEBI:18420"/>
    </cofactor>
</comment>
<dbReference type="EMBL" id="JAFMYW010000002">
    <property type="protein sequence ID" value="MBO0948573.1"/>
    <property type="molecule type" value="Genomic_DNA"/>
</dbReference>
<feature type="binding site" evidence="17">
    <location>
        <begin position="414"/>
        <end position="418"/>
    </location>
    <ligand>
        <name>AMP</name>
        <dbReference type="ChEBI" id="CHEBI:456215"/>
    </ligand>
</feature>
<dbReference type="InterPro" id="IPR017953">
    <property type="entry name" value="Carbohydrate_kinase_pred_CS"/>
</dbReference>
<dbReference type="SUPFAM" id="SSF64153">
    <property type="entry name" value="YjeF N-terminal domain-like"/>
    <property type="match status" value="1"/>
</dbReference>
<feature type="binding site" evidence="18">
    <location>
        <position position="124"/>
    </location>
    <ligand>
        <name>K(+)</name>
        <dbReference type="ChEBI" id="CHEBI:29103"/>
    </ligand>
</feature>
<dbReference type="PANTHER" id="PTHR12592">
    <property type="entry name" value="ATP-DEPENDENT (S)-NAD(P)H-HYDRATE DEHYDRATASE FAMILY MEMBER"/>
    <property type="match status" value="1"/>
</dbReference>
<dbReference type="Pfam" id="PF01256">
    <property type="entry name" value="Carb_kinase"/>
    <property type="match status" value="1"/>
</dbReference>
<feature type="domain" description="YjeF N-terminal" evidence="21">
    <location>
        <begin position="9"/>
        <end position="215"/>
    </location>
</feature>
<comment type="similarity">
    <text evidence="18">Belongs to the NnrE/AIBP family.</text>
</comment>
<feature type="binding site" evidence="18">
    <location>
        <position position="58"/>
    </location>
    <ligand>
        <name>K(+)</name>
        <dbReference type="ChEBI" id="CHEBI:29103"/>
    </ligand>
</feature>
<dbReference type="InterPro" id="IPR036652">
    <property type="entry name" value="YjeF_N_dom_sf"/>
</dbReference>
<evidence type="ECO:0000256" key="3">
    <source>
        <dbReference type="ARBA" id="ARBA00006001"/>
    </source>
</evidence>
<dbReference type="PIRSF" id="PIRSF017184">
    <property type="entry name" value="Nnr"/>
    <property type="match status" value="1"/>
</dbReference>
<keyword evidence="8 17" id="KW-0521">NADP</keyword>
<dbReference type="HAMAP" id="MF_01966">
    <property type="entry name" value="NADHX_epimerase"/>
    <property type="match status" value="1"/>
</dbReference>
<evidence type="ECO:0000256" key="15">
    <source>
        <dbReference type="ARBA" id="ARBA00048238"/>
    </source>
</evidence>
<comment type="caution">
    <text evidence="18">Lacks conserved residue(s) required for the propagation of feature annotation.</text>
</comment>
<keyword evidence="11 18" id="KW-0413">Isomerase</keyword>
<evidence type="ECO:0000313" key="23">
    <source>
        <dbReference type="Proteomes" id="UP000664628"/>
    </source>
</evidence>
<dbReference type="PROSITE" id="PS51383">
    <property type="entry name" value="YJEF_C_3"/>
    <property type="match status" value="1"/>
</dbReference>
<comment type="catalytic activity">
    <reaction evidence="2 18 19">
        <text>(6R)-NADPHX = (6S)-NADPHX</text>
        <dbReference type="Rhea" id="RHEA:32227"/>
        <dbReference type="ChEBI" id="CHEBI:64076"/>
        <dbReference type="ChEBI" id="CHEBI:64077"/>
        <dbReference type="EC" id="5.1.99.6"/>
    </reaction>
</comment>
<comment type="cofactor">
    <cofactor evidence="18 19">
        <name>K(+)</name>
        <dbReference type="ChEBI" id="CHEBI:29103"/>
    </cofactor>
    <text evidence="18 19">Binds 1 potassium ion per subunit.</text>
</comment>
<feature type="binding site" evidence="17">
    <location>
        <position position="328"/>
    </location>
    <ligand>
        <name>(6S)-NADPHX</name>
        <dbReference type="ChEBI" id="CHEBI:64076"/>
    </ligand>
</feature>
<evidence type="ECO:0000256" key="14">
    <source>
        <dbReference type="ARBA" id="ARBA00025153"/>
    </source>
</evidence>
<evidence type="ECO:0000313" key="22">
    <source>
        <dbReference type="EMBL" id="MBO0948573.1"/>
    </source>
</evidence>
<evidence type="ECO:0000256" key="4">
    <source>
        <dbReference type="ARBA" id="ARBA00009524"/>
    </source>
</evidence>
<comment type="catalytic activity">
    <reaction evidence="16 17 19">
        <text>(6S)-NADPHX + ADP = AMP + phosphate + NADPH + H(+)</text>
        <dbReference type="Rhea" id="RHEA:32235"/>
        <dbReference type="ChEBI" id="CHEBI:15378"/>
        <dbReference type="ChEBI" id="CHEBI:43474"/>
        <dbReference type="ChEBI" id="CHEBI:57783"/>
        <dbReference type="ChEBI" id="CHEBI:64076"/>
        <dbReference type="ChEBI" id="CHEBI:456215"/>
        <dbReference type="ChEBI" id="CHEBI:456216"/>
        <dbReference type="EC" id="4.2.1.136"/>
    </reaction>
</comment>
<dbReference type="CDD" id="cd01171">
    <property type="entry name" value="YXKO-related"/>
    <property type="match status" value="1"/>
</dbReference>
<feature type="domain" description="YjeF C-terminal" evidence="20">
    <location>
        <begin position="225"/>
        <end position="500"/>
    </location>
</feature>
<feature type="binding site" evidence="18">
    <location>
        <position position="160"/>
    </location>
    <ligand>
        <name>K(+)</name>
        <dbReference type="ChEBI" id="CHEBI:29103"/>
    </ligand>
</feature>
<evidence type="ECO:0000256" key="6">
    <source>
        <dbReference type="ARBA" id="ARBA00022741"/>
    </source>
</evidence>
<evidence type="ECO:0000256" key="9">
    <source>
        <dbReference type="ARBA" id="ARBA00022958"/>
    </source>
</evidence>
<gene>
    <name evidence="17" type="primary">nnrD</name>
    <name evidence="18" type="synonym">nnrE</name>
    <name evidence="22" type="ORF">J2I46_08285</name>
</gene>